<feature type="compositionally biased region" description="Polar residues" evidence="7">
    <location>
        <begin position="1"/>
        <end position="26"/>
    </location>
</feature>
<keyword evidence="5" id="KW-0804">Transcription</keyword>
<name>A0AAD4KVA0_9EURO</name>
<evidence type="ECO:0000256" key="7">
    <source>
        <dbReference type="SAM" id="MobiDB-lite"/>
    </source>
</evidence>
<keyword evidence="6" id="KW-0539">Nucleus</keyword>
<dbReference type="CDD" id="cd12148">
    <property type="entry name" value="fungal_TF_MHR"/>
    <property type="match status" value="1"/>
</dbReference>
<feature type="region of interest" description="Disordered" evidence="7">
    <location>
        <begin position="1"/>
        <end position="40"/>
    </location>
</feature>
<dbReference type="PANTHER" id="PTHR47338">
    <property type="entry name" value="ZN(II)2CYS6 TRANSCRIPTION FACTOR (EUROFUNG)-RELATED"/>
    <property type="match status" value="1"/>
</dbReference>
<dbReference type="GO" id="GO:0008270">
    <property type="term" value="F:zinc ion binding"/>
    <property type="evidence" value="ECO:0007669"/>
    <property type="project" value="InterPro"/>
</dbReference>
<reference evidence="9" key="1">
    <citation type="submission" date="2021-12" db="EMBL/GenBank/DDBJ databases">
        <title>Convergent genome expansion in fungi linked to evolution of root-endophyte symbiosis.</title>
        <authorList>
            <consortium name="DOE Joint Genome Institute"/>
            <person name="Ke Y.-H."/>
            <person name="Bonito G."/>
            <person name="Liao H.-L."/>
            <person name="Looney B."/>
            <person name="Rojas-Flechas A."/>
            <person name="Nash J."/>
            <person name="Hameed K."/>
            <person name="Schadt C."/>
            <person name="Martin F."/>
            <person name="Crous P.W."/>
            <person name="Miettinen O."/>
            <person name="Magnuson J.K."/>
            <person name="Labbe J."/>
            <person name="Jacobson D."/>
            <person name="Doktycz M.J."/>
            <person name="Veneault-Fourrey C."/>
            <person name="Kuo A."/>
            <person name="Mondo S."/>
            <person name="Calhoun S."/>
            <person name="Riley R."/>
            <person name="Ohm R."/>
            <person name="LaButti K."/>
            <person name="Andreopoulos B."/>
            <person name="Pangilinan J."/>
            <person name="Nolan M."/>
            <person name="Tritt A."/>
            <person name="Clum A."/>
            <person name="Lipzen A."/>
            <person name="Daum C."/>
            <person name="Barry K."/>
            <person name="Grigoriev I.V."/>
            <person name="Vilgalys R."/>
        </authorList>
    </citation>
    <scope>NUCLEOTIDE SEQUENCE</scope>
    <source>
        <strain evidence="9">PMI_201</strain>
    </source>
</reference>
<dbReference type="GeneID" id="70252422"/>
<feature type="domain" description="Zn(2)-C6 fungal-type" evidence="8">
    <location>
        <begin position="48"/>
        <end position="78"/>
    </location>
</feature>
<sequence>MTSRNDSSSNEGSGEPMSQDSFQPQRGNAGGNTNEDDNNFIPRPKRMACVICRKRKLKCDGIKPTCGTCARVGHNCAYDEVRKKSGPKRGYVKQLEARLAQVETFIRNKEPENPSASRQTPPNPLESFQRPSDISSMSNNSFQQLLEGLGQTQLFQNSVPADSNNSESSWEVISLGLEEPLPTQEVMDELTRLYFSKVHPSTPMIHRPRFYAAMNLAPNMRPPVCLRYIMWALTASITPKYAFLEEHFYARARKYIQLDEMKGHGEHIVSVAHCQAWLLISLYEFKQMLFPRAWISVGRGARLTAMMCFNRLDGVGLDVKHCIPPPRDWIEREERRRTFWIAFCHDRYASIGTGWPMIFDERDIMTNLPASEDAFVTGKAEVAPTLKDVLAGDIANLSPLGSVALMSCIFGLNLTHLHRPDSQDREGDVNGEFWKRHRAYDNILLNISLSLPSSLRLPHGISDPNIIFANMSIHTSTICLHQAAIFKAEKNKFQNQIAAESKRRCIIAADQVASIMKMVSHTDLSLMNPFVAFCLYVAARVFVQYLKSRADDQAVKSSLHFLLTALNALKQYSSLTESFLIQLDVDLAGSEFGLSTTNNTSQKQKEPFDECSTIANIRLENATEIGNTNSPDSRGGSVSSQNIGSVPSRQRGYNLNNPGSTNRSVNSNSNASPGIDENQLWPNNEMNISPSFNLSDNPSGSDKASPATMNSSNAAITPSSMDKPLSTTQPQNDNINKSSSIPDIASFNLDGNDPSHHFSGSTPHFFDTATMNVDIDSTGMENPFALNAGWSHPLEQPTGFEDASLNNMVDDLDPLSNRQFEQMLQGMGWNGWPQ</sequence>
<feature type="compositionally biased region" description="Polar residues" evidence="7">
    <location>
        <begin position="624"/>
        <end position="672"/>
    </location>
</feature>
<comment type="caution">
    <text evidence="9">The sequence shown here is derived from an EMBL/GenBank/DDBJ whole genome shotgun (WGS) entry which is preliminary data.</text>
</comment>
<evidence type="ECO:0000313" key="9">
    <source>
        <dbReference type="EMBL" id="KAH8697506.1"/>
    </source>
</evidence>
<proteinExistence type="predicted"/>
<keyword evidence="4" id="KW-0238">DNA-binding</keyword>
<dbReference type="SUPFAM" id="SSF57701">
    <property type="entry name" value="Zn2/Cys6 DNA-binding domain"/>
    <property type="match status" value="1"/>
</dbReference>
<dbReference type="PROSITE" id="PS00463">
    <property type="entry name" value="ZN2_CY6_FUNGAL_1"/>
    <property type="match status" value="1"/>
</dbReference>
<evidence type="ECO:0000256" key="1">
    <source>
        <dbReference type="ARBA" id="ARBA00004123"/>
    </source>
</evidence>
<dbReference type="InterPro" id="IPR050815">
    <property type="entry name" value="TF_fung"/>
</dbReference>
<evidence type="ECO:0000256" key="5">
    <source>
        <dbReference type="ARBA" id="ARBA00023163"/>
    </source>
</evidence>
<dbReference type="SMART" id="SM00906">
    <property type="entry name" value="Fungal_trans"/>
    <property type="match status" value="1"/>
</dbReference>
<evidence type="ECO:0000256" key="2">
    <source>
        <dbReference type="ARBA" id="ARBA00022723"/>
    </source>
</evidence>
<evidence type="ECO:0000313" key="10">
    <source>
        <dbReference type="Proteomes" id="UP001201262"/>
    </source>
</evidence>
<organism evidence="9 10">
    <name type="scientific">Talaromyces proteolyticus</name>
    <dbReference type="NCBI Taxonomy" id="1131652"/>
    <lineage>
        <taxon>Eukaryota</taxon>
        <taxon>Fungi</taxon>
        <taxon>Dikarya</taxon>
        <taxon>Ascomycota</taxon>
        <taxon>Pezizomycotina</taxon>
        <taxon>Eurotiomycetes</taxon>
        <taxon>Eurotiomycetidae</taxon>
        <taxon>Eurotiales</taxon>
        <taxon>Trichocomaceae</taxon>
        <taxon>Talaromyces</taxon>
        <taxon>Talaromyces sect. Bacilispori</taxon>
    </lineage>
</organism>
<dbReference type="PANTHER" id="PTHR47338:SF10">
    <property type="entry name" value="TRANSCRIPTION FACTOR DOMAIN-CONTAINING PROTEIN-RELATED"/>
    <property type="match status" value="1"/>
</dbReference>
<accession>A0AAD4KVA0</accession>
<gene>
    <name evidence="9" type="ORF">BGW36DRAFT_461476</name>
</gene>
<dbReference type="InterPro" id="IPR036864">
    <property type="entry name" value="Zn2-C6_fun-type_DNA-bd_sf"/>
</dbReference>
<evidence type="ECO:0000256" key="6">
    <source>
        <dbReference type="ARBA" id="ARBA00023242"/>
    </source>
</evidence>
<dbReference type="PROSITE" id="PS50048">
    <property type="entry name" value="ZN2_CY6_FUNGAL_2"/>
    <property type="match status" value="1"/>
</dbReference>
<dbReference type="GO" id="GO:0005634">
    <property type="term" value="C:nucleus"/>
    <property type="evidence" value="ECO:0007669"/>
    <property type="project" value="UniProtKB-SubCell"/>
</dbReference>
<dbReference type="Pfam" id="PF00172">
    <property type="entry name" value="Zn_clus"/>
    <property type="match status" value="1"/>
</dbReference>
<dbReference type="AlphaFoldDB" id="A0AAD4KVA0"/>
<feature type="region of interest" description="Disordered" evidence="7">
    <location>
        <begin position="622"/>
        <end position="763"/>
    </location>
</feature>
<dbReference type="EMBL" id="JAJTJA010000006">
    <property type="protein sequence ID" value="KAH8697506.1"/>
    <property type="molecule type" value="Genomic_DNA"/>
</dbReference>
<dbReference type="InterPro" id="IPR007219">
    <property type="entry name" value="XnlR_reg_dom"/>
</dbReference>
<evidence type="ECO:0000259" key="8">
    <source>
        <dbReference type="PROSITE" id="PS50048"/>
    </source>
</evidence>
<keyword evidence="10" id="KW-1185">Reference proteome</keyword>
<keyword evidence="2" id="KW-0479">Metal-binding</keyword>
<dbReference type="GO" id="GO:0006351">
    <property type="term" value="P:DNA-templated transcription"/>
    <property type="evidence" value="ECO:0007669"/>
    <property type="project" value="InterPro"/>
</dbReference>
<dbReference type="GO" id="GO:0003677">
    <property type="term" value="F:DNA binding"/>
    <property type="evidence" value="ECO:0007669"/>
    <property type="project" value="UniProtKB-KW"/>
</dbReference>
<dbReference type="InterPro" id="IPR001138">
    <property type="entry name" value="Zn2Cys6_DnaBD"/>
</dbReference>
<evidence type="ECO:0000256" key="3">
    <source>
        <dbReference type="ARBA" id="ARBA00023015"/>
    </source>
</evidence>
<dbReference type="GO" id="GO:0000981">
    <property type="term" value="F:DNA-binding transcription factor activity, RNA polymerase II-specific"/>
    <property type="evidence" value="ECO:0007669"/>
    <property type="project" value="InterPro"/>
</dbReference>
<comment type="subcellular location">
    <subcellularLocation>
        <location evidence="1">Nucleus</location>
    </subcellularLocation>
</comment>
<dbReference type="CDD" id="cd00067">
    <property type="entry name" value="GAL4"/>
    <property type="match status" value="1"/>
</dbReference>
<keyword evidence="3" id="KW-0805">Transcription regulation</keyword>
<protein>
    <submittedName>
        <fullName evidence="9">C6 transcription factor Prf</fullName>
    </submittedName>
</protein>
<feature type="compositionally biased region" description="Polar residues" evidence="7">
    <location>
        <begin position="680"/>
        <end position="741"/>
    </location>
</feature>
<dbReference type="RefSeq" id="XP_046072207.1">
    <property type="nucleotide sequence ID" value="XM_046222135.1"/>
</dbReference>
<dbReference type="SMART" id="SM00066">
    <property type="entry name" value="GAL4"/>
    <property type="match status" value="1"/>
</dbReference>
<dbReference type="Pfam" id="PF04082">
    <property type="entry name" value="Fungal_trans"/>
    <property type="match status" value="1"/>
</dbReference>
<dbReference type="Gene3D" id="4.10.240.10">
    <property type="entry name" value="Zn(2)-C6 fungal-type DNA-binding domain"/>
    <property type="match status" value="1"/>
</dbReference>
<feature type="region of interest" description="Disordered" evidence="7">
    <location>
        <begin position="106"/>
        <end position="134"/>
    </location>
</feature>
<dbReference type="Proteomes" id="UP001201262">
    <property type="component" value="Unassembled WGS sequence"/>
</dbReference>
<evidence type="ECO:0000256" key="4">
    <source>
        <dbReference type="ARBA" id="ARBA00023125"/>
    </source>
</evidence>